<dbReference type="EMBL" id="JPFK01000007">
    <property type="protein sequence ID" value="KFB00504.1"/>
    <property type="molecule type" value="Genomic_DNA"/>
</dbReference>
<keyword evidence="3" id="KW-1185">Reference proteome</keyword>
<comment type="caution">
    <text evidence="2">The sequence shown here is derived from an EMBL/GenBank/DDBJ whole genome shotgun (WGS) entry which is preliminary data.</text>
</comment>
<dbReference type="Proteomes" id="UP000028521">
    <property type="component" value="Unassembled WGS sequence"/>
</dbReference>
<gene>
    <name evidence="2" type="ORF">IA57_08465</name>
</gene>
<reference evidence="2 3" key="1">
    <citation type="journal article" date="2014" name="Genome Announc.">
        <title>Draft Genome Sequence of the Algicidal Bacterium Mangrovimonas yunxiaonensis Strain LY01.</title>
        <authorList>
            <person name="Li Y."/>
            <person name="Zhu H."/>
            <person name="Li C."/>
            <person name="Zhang H."/>
            <person name="Chen Z."/>
            <person name="Zheng W."/>
            <person name="Xu H."/>
            <person name="Zheng T."/>
        </authorList>
    </citation>
    <scope>NUCLEOTIDE SEQUENCE [LARGE SCALE GENOMIC DNA]</scope>
    <source>
        <strain evidence="2 3">LY01</strain>
    </source>
</reference>
<dbReference type="RefSeq" id="WP_036121864.1">
    <property type="nucleotide sequence ID" value="NZ_BMET01000001.1"/>
</dbReference>
<dbReference type="STRING" id="1197477.IA57_08465"/>
<reference evidence="3" key="2">
    <citation type="submission" date="2014-07" db="EMBL/GenBank/DDBJ databases">
        <title>Genome sequence of Mangrovimonas yunxiaonensis.</title>
        <authorList>
            <person name="Li Y."/>
            <person name="Zheng T."/>
        </authorList>
    </citation>
    <scope>NUCLEOTIDE SEQUENCE [LARGE SCALE GENOMIC DNA]</scope>
    <source>
        <strain evidence="3">LY01</strain>
    </source>
</reference>
<keyword evidence="1" id="KW-0732">Signal</keyword>
<protein>
    <recommendedName>
        <fullName evidence="4">Lipoprotein</fullName>
    </recommendedName>
</protein>
<organism evidence="2 3">
    <name type="scientific">Mangrovimonas yunxiaonensis</name>
    <dbReference type="NCBI Taxonomy" id="1197477"/>
    <lineage>
        <taxon>Bacteria</taxon>
        <taxon>Pseudomonadati</taxon>
        <taxon>Bacteroidota</taxon>
        <taxon>Flavobacteriia</taxon>
        <taxon>Flavobacteriales</taxon>
        <taxon>Flavobacteriaceae</taxon>
        <taxon>Mangrovimonas</taxon>
    </lineage>
</organism>
<evidence type="ECO:0000256" key="1">
    <source>
        <dbReference type="SAM" id="SignalP"/>
    </source>
</evidence>
<dbReference type="OrthoDB" id="679784at2"/>
<dbReference type="AlphaFoldDB" id="A0A084TIG8"/>
<feature type="chain" id="PRO_5001782756" description="Lipoprotein" evidence="1">
    <location>
        <begin position="29"/>
        <end position="178"/>
    </location>
</feature>
<evidence type="ECO:0008006" key="4">
    <source>
        <dbReference type="Google" id="ProtNLM"/>
    </source>
</evidence>
<evidence type="ECO:0000313" key="2">
    <source>
        <dbReference type="EMBL" id="KFB00504.1"/>
    </source>
</evidence>
<feature type="signal peptide" evidence="1">
    <location>
        <begin position="1"/>
        <end position="28"/>
    </location>
</feature>
<evidence type="ECO:0000313" key="3">
    <source>
        <dbReference type="Proteomes" id="UP000028521"/>
    </source>
</evidence>
<sequence length="178" mass="19749">MKTLKTIKIHLKATSILMLALLLSFNVACSPEDGEDGAPGKDGNANVIASDWFQIQFDHINTANDYAYMAINIPNYQEFVDNGGVAMVYLRQNLNGESIIHPLPYEDMLSFALANVPSEGVENSLVIFANGSDISDLETLTYINFKYVLIPGGVEAKNTIDYSKMSYEELITHFELED</sequence>
<accession>A0A084TIG8</accession>
<name>A0A084TIG8_9FLAO</name>
<proteinExistence type="predicted"/>